<dbReference type="KEGG" id="rox:BV494_15890"/>
<gene>
    <name evidence="5" type="ORF">BV494_15890</name>
</gene>
<feature type="domain" description="HTH gntR-type" evidence="4">
    <location>
        <begin position="2"/>
        <end position="70"/>
    </location>
</feature>
<dbReference type="RefSeq" id="WP_104923731.1">
    <property type="nucleotide sequence ID" value="NZ_CP019062.1"/>
</dbReference>
<dbReference type="SMART" id="SM00866">
    <property type="entry name" value="UTRA"/>
    <property type="match status" value="1"/>
</dbReference>
<keyword evidence="1" id="KW-0805">Transcription regulation</keyword>
<evidence type="ECO:0000313" key="5">
    <source>
        <dbReference type="EMBL" id="AVF36319.1"/>
    </source>
</evidence>
<keyword evidence="6" id="KW-1185">Reference proteome</keyword>
<dbReference type="EMBL" id="CP019062">
    <property type="protein sequence ID" value="AVF36319.1"/>
    <property type="molecule type" value="Genomic_DNA"/>
</dbReference>
<keyword evidence="2" id="KW-0238">DNA-binding</keyword>
<dbReference type="Pfam" id="PF07702">
    <property type="entry name" value="UTRA"/>
    <property type="match status" value="1"/>
</dbReference>
<dbReference type="InterPro" id="IPR036388">
    <property type="entry name" value="WH-like_DNA-bd_sf"/>
</dbReference>
<dbReference type="OrthoDB" id="6504920at2"/>
<dbReference type="AlphaFoldDB" id="A0A2L1UTP1"/>
<dbReference type="InterPro" id="IPR036390">
    <property type="entry name" value="WH_DNA-bd_sf"/>
</dbReference>
<dbReference type="SUPFAM" id="SSF46785">
    <property type="entry name" value="Winged helix' DNA-binding domain"/>
    <property type="match status" value="1"/>
</dbReference>
<dbReference type="GO" id="GO:0003700">
    <property type="term" value="F:DNA-binding transcription factor activity"/>
    <property type="evidence" value="ECO:0007669"/>
    <property type="project" value="InterPro"/>
</dbReference>
<dbReference type="GO" id="GO:0003677">
    <property type="term" value="F:DNA binding"/>
    <property type="evidence" value="ECO:0007669"/>
    <property type="project" value="UniProtKB-KW"/>
</dbReference>
<evidence type="ECO:0000256" key="3">
    <source>
        <dbReference type="ARBA" id="ARBA00023163"/>
    </source>
</evidence>
<keyword evidence="3" id="KW-0804">Transcription</keyword>
<evidence type="ECO:0000256" key="2">
    <source>
        <dbReference type="ARBA" id="ARBA00023125"/>
    </source>
</evidence>
<dbReference type="Gene3D" id="1.10.10.10">
    <property type="entry name" value="Winged helix-like DNA-binding domain superfamily/Winged helix DNA-binding domain"/>
    <property type="match status" value="1"/>
</dbReference>
<dbReference type="SUPFAM" id="SSF64288">
    <property type="entry name" value="Chorismate lyase-like"/>
    <property type="match status" value="1"/>
</dbReference>
<dbReference type="InterPro" id="IPR000524">
    <property type="entry name" value="Tscrpt_reg_HTH_GntR"/>
</dbReference>
<dbReference type="CDD" id="cd07377">
    <property type="entry name" value="WHTH_GntR"/>
    <property type="match status" value="1"/>
</dbReference>
<evidence type="ECO:0000256" key="1">
    <source>
        <dbReference type="ARBA" id="ARBA00023015"/>
    </source>
</evidence>
<dbReference type="SMART" id="SM00345">
    <property type="entry name" value="HTH_GNTR"/>
    <property type="match status" value="1"/>
</dbReference>
<dbReference type="Gene3D" id="3.40.1410.10">
    <property type="entry name" value="Chorismate lyase-like"/>
    <property type="match status" value="1"/>
</dbReference>
<evidence type="ECO:0000313" key="6">
    <source>
        <dbReference type="Proteomes" id="UP000239197"/>
    </source>
</evidence>
<dbReference type="GO" id="GO:0045892">
    <property type="term" value="P:negative regulation of DNA-templated transcription"/>
    <property type="evidence" value="ECO:0007669"/>
    <property type="project" value="TreeGrafter"/>
</dbReference>
<dbReference type="PANTHER" id="PTHR44846:SF5">
    <property type="entry name" value="HTH-TYPE TRANSCRIPTIONAL REGULATOR GMUR"/>
    <property type="match status" value="1"/>
</dbReference>
<sequence>MAARYIDIKNSLKQAILNNEYRVGDKIPSERELALHYDVTRVTLQKAMHVLEQEGFIERIHGKGMYVTKVIEDNVYLLNNGTSDSILGFSREFKNQVKVSSKLITLNKIAAGEYIAAQLDIHADADIHYIRRIRLVDNVPVLIEDSYIPCAVIASIPEAVLQKASLYEYIENKTGRKIKFYNSVIEAALFDETLSALLNIETGSPMLKVSGVTKLEDGKAFNYSISFNRADMFKIKNSWVGK</sequence>
<dbReference type="PANTHER" id="PTHR44846">
    <property type="entry name" value="MANNOSYL-D-GLYCERATE TRANSPORT/METABOLISM SYSTEM REPRESSOR MNGR-RELATED"/>
    <property type="match status" value="1"/>
</dbReference>
<dbReference type="PRINTS" id="PR00035">
    <property type="entry name" value="HTHGNTR"/>
</dbReference>
<dbReference type="PROSITE" id="PS50949">
    <property type="entry name" value="HTH_GNTR"/>
    <property type="match status" value="1"/>
</dbReference>
<dbReference type="Pfam" id="PF00392">
    <property type="entry name" value="GntR"/>
    <property type="match status" value="1"/>
</dbReference>
<dbReference type="InterPro" id="IPR028978">
    <property type="entry name" value="Chorismate_lyase_/UTRA_dom_sf"/>
</dbReference>
<protein>
    <submittedName>
        <fullName evidence="5">GntR family transcriptional regulator</fullName>
    </submittedName>
</protein>
<dbReference type="InterPro" id="IPR050679">
    <property type="entry name" value="Bact_HTH_transcr_reg"/>
</dbReference>
<dbReference type="InterPro" id="IPR011663">
    <property type="entry name" value="UTRA"/>
</dbReference>
<name>A0A2L1UTP1_9GAMM</name>
<dbReference type="Proteomes" id="UP000239197">
    <property type="component" value="Chromosome"/>
</dbReference>
<evidence type="ECO:0000259" key="4">
    <source>
        <dbReference type="PROSITE" id="PS50949"/>
    </source>
</evidence>
<proteinExistence type="predicted"/>
<accession>A0A2L1UTP1</accession>
<reference evidence="6" key="1">
    <citation type="submission" date="2017-01" db="EMBL/GenBank/DDBJ databases">
        <title>Genome sequence of Rouxiella sp. ERMR1:05.</title>
        <authorList>
            <person name="Kumar R."/>
            <person name="Singh D."/>
            <person name="Kumar S."/>
        </authorList>
    </citation>
    <scope>NUCLEOTIDE SEQUENCE [LARGE SCALE GENOMIC DNA]</scope>
    <source>
        <strain evidence="6">ERMR1:05</strain>
    </source>
</reference>
<organism evidence="5 6">
    <name type="scientific">Rahnella sikkimica</name>
    <dbReference type="NCBI Taxonomy" id="1805933"/>
    <lineage>
        <taxon>Bacteria</taxon>
        <taxon>Pseudomonadati</taxon>
        <taxon>Pseudomonadota</taxon>
        <taxon>Gammaproteobacteria</taxon>
        <taxon>Enterobacterales</taxon>
        <taxon>Yersiniaceae</taxon>
        <taxon>Rahnella</taxon>
    </lineage>
</organism>